<comment type="similarity">
    <text evidence="2">Belongs to the UPF0126 family.</text>
</comment>
<evidence type="ECO:0000256" key="5">
    <source>
        <dbReference type="ARBA" id="ARBA00022989"/>
    </source>
</evidence>
<proteinExistence type="inferred from homology"/>
<dbReference type="Pfam" id="PF03458">
    <property type="entry name" value="Gly_transporter"/>
    <property type="match status" value="2"/>
</dbReference>
<comment type="subcellular location">
    <subcellularLocation>
        <location evidence="1">Cell membrane</location>
        <topology evidence="1">Multi-pass membrane protein</topology>
    </subcellularLocation>
</comment>
<feature type="transmembrane region" description="Helical" evidence="7">
    <location>
        <begin position="87"/>
        <end position="103"/>
    </location>
</feature>
<evidence type="ECO:0000259" key="8">
    <source>
        <dbReference type="Pfam" id="PF03458"/>
    </source>
</evidence>
<evidence type="ECO:0000256" key="4">
    <source>
        <dbReference type="ARBA" id="ARBA00022692"/>
    </source>
</evidence>
<feature type="transmembrane region" description="Helical" evidence="7">
    <location>
        <begin position="26"/>
        <end position="47"/>
    </location>
</feature>
<sequence length="231" mass="24192">MACYGMTKTRTSGTAFGKKVAMGDGMLLQMLDYLGVAVFAITGGIVASRKQLDIVALLFFATLTGIGGGTLRDLLLGVPVFWVENEWYLLVCFVVSALVWCFAEWIEKLSKPLRWADAIGIAAYSVMGAAKALTVGDTILVAILMGVSTATFGGILRDTIAREPSSIVKPEIYVGAAFAGAGGFVVLVQLGAPQILAAILAASFALILRGGAILRGWTLPGHRFGTGSDPS</sequence>
<name>A0A0M6Y2X7_9HYPH</name>
<protein>
    <submittedName>
        <fullName evidence="9">Putative membrane protein</fullName>
    </submittedName>
</protein>
<dbReference type="PANTHER" id="PTHR30506:SF3">
    <property type="entry name" value="UPF0126 INNER MEMBRANE PROTEIN YADS-RELATED"/>
    <property type="match status" value="1"/>
</dbReference>
<dbReference type="PANTHER" id="PTHR30506">
    <property type="entry name" value="INNER MEMBRANE PROTEIN"/>
    <property type="match status" value="1"/>
</dbReference>
<evidence type="ECO:0000256" key="2">
    <source>
        <dbReference type="ARBA" id="ARBA00008193"/>
    </source>
</evidence>
<evidence type="ECO:0000256" key="6">
    <source>
        <dbReference type="ARBA" id="ARBA00023136"/>
    </source>
</evidence>
<evidence type="ECO:0000256" key="1">
    <source>
        <dbReference type="ARBA" id="ARBA00004651"/>
    </source>
</evidence>
<dbReference type="InterPro" id="IPR005115">
    <property type="entry name" value="Gly_transporter"/>
</dbReference>
<feature type="domain" description="Glycine transporter" evidence="8">
    <location>
        <begin position="30"/>
        <end position="103"/>
    </location>
</feature>
<feature type="transmembrane region" description="Helical" evidence="7">
    <location>
        <begin position="195"/>
        <end position="214"/>
    </location>
</feature>
<evidence type="ECO:0000313" key="10">
    <source>
        <dbReference type="Proteomes" id="UP000048926"/>
    </source>
</evidence>
<dbReference type="AlphaFoldDB" id="A0A0M6Y2X7"/>
<evidence type="ECO:0000256" key="3">
    <source>
        <dbReference type="ARBA" id="ARBA00022475"/>
    </source>
</evidence>
<keyword evidence="3" id="KW-1003">Cell membrane</keyword>
<dbReference type="EMBL" id="CXST01000002">
    <property type="protein sequence ID" value="CTQ44442.1"/>
    <property type="molecule type" value="Genomic_DNA"/>
</dbReference>
<evidence type="ECO:0000256" key="7">
    <source>
        <dbReference type="SAM" id="Phobius"/>
    </source>
</evidence>
<feature type="transmembrane region" description="Helical" evidence="7">
    <location>
        <begin position="139"/>
        <end position="160"/>
    </location>
</feature>
<feature type="transmembrane region" description="Helical" evidence="7">
    <location>
        <begin position="54"/>
        <end position="75"/>
    </location>
</feature>
<dbReference type="Proteomes" id="UP000048926">
    <property type="component" value="Unassembled WGS sequence"/>
</dbReference>
<keyword evidence="4 7" id="KW-0812">Transmembrane</keyword>
<keyword evidence="5 7" id="KW-1133">Transmembrane helix</keyword>
<reference evidence="10" key="1">
    <citation type="submission" date="2015-07" db="EMBL/GenBank/DDBJ databases">
        <authorList>
            <person name="Rodrigo-Torres Lidia"/>
            <person name="Arahal R.David."/>
        </authorList>
    </citation>
    <scope>NUCLEOTIDE SEQUENCE [LARGE SCALE GENOMIC DNA]</scope>
    <source>
        <strain evidence="10">CECT 4801</strain>
    </source>
</reference>
<feature type="domain" description="Glycine transporter" evidence="8">
    <location>
        <begin position="115"/>
        <end position="187"/>
    </location>
</feature>
<dbReference type="GO" id="GO:0005886">
    <property type="term" value="C:plasma membrane"/>
    <property type="evidence" value="ECO:0007669"/>
    <property type="project" value="UniProtKB-SubCell"/>
</dbReference>
<organism evidence="9 10">
    <name type="scientific">Roseibium aggregatum</name>
    <dbReference type="NCBI Taxonomy" id="187304"/>
    <lineage>
        <taxon>Bacteria</taxon>
        <taxon>Pseudomonadati</taxon>
        <taxon>Pseudomonadota</taxon>
        <taxon>Alphaproteobacteria</taxon>
        <taxon>Hyphomicrobiales</taxon>
        <taxon>Stappiaceae</taxon>
        <taxon>Roseibium</taxon>
    </lineage>
</organism>
<keyword evidence="6 7" id="KW-0472">Membrane</keyword>
<feature type="transmembrane region" description="Helical" evidence="7">
    <location>
        <begin position="172"/>
        <end position="189"/>
    </location>
</feature>
<keyword evidence="10" id="KW-1185">Reference proteome</keyword>
<evidence type="ECO:0000313" key="9">
    <source>
        <dbReference type="EMBL" id="CTQ44442.1"/>
    </source>
</evidence>
<accession>A0A0M6Y2X7</accession>
<gene>
    <name evidence="9" type="ORF">LAL4801_02885</name>
</gene>